<dbReference type="Pfam" id="PF00646">
    <property type="entry name" value="F-box"/>
    <property type="match status" value="1"/>
</dbReference>
<accession>A0A4Y1RTE4</accession>
<dbReference type="SUPFAM" id="SSF52047">
    <property type="entry name" value="RNI-like"/>
    <property type="match status" value="1"/>
</dbReference>
<dbReference type="AlphaFoldDB" id="A0A4Y1RTE4"/>
<proteinExistence type="predicted"/>
<dbReference type="InterPro" id="IPR032675">
    <property type="entry name" value="LRR_dom_sf"/>
</dbReference>
<dbReference type="PROSITE" id="PS50181">
    <property type="entry name" value="FBOX"/>
    <property type="match status" value="1"/>
</dbReference>
<evidence type="ECO:0000259" key="1">
    <source>
        <dbReference type="PROSITE" id="PS50181"/>
    </source>
</evidence>
<dbReference type="PANTHER" id="PTHR31900">
    <property type="entry name" value="F-BOX/RNI SUPERFAMILY PROTEIN-RELATED"/>
    <property type="match status" value="1"/>
</dbReference>
<feature type="domain" description="F-box" evidence="1">
    <location>
        <begin position="118"/>
        <end position="165"/>
    </location>
</feature>
<dbReference type="EMBL" id="AP019303">
    <property type="protein sequence ID" value="BBH07644.1"/>
    <property type="molecule type" value="Genomic_DNA"/>
</dbReference>
<dbReference type="Pfam" id="PF24758">
    <property type="entry name" value="LRR_At5g56370"/>
    <property type="match status" value="1"/>
</dbReference>
<organism evidence="2">
    <name type="scientific">Prunus dulcis</name>
    <name type="common">Almond</name>
    <name type="synonym">Amygdalus dulcis</name>
    <dbReference type="NCBI Taxonomy" id="3755"/>
    <lineage>
        <taxon>Eukaryota</taxon>
        <taxon>Viridiplantae</taxon>
        <taxon>Streptophyta</taxon>
        <taxon>Embryophyta</taxon>
        <taxon>Tracheophyta</taxon>
        <taxon>Spermatophyta</taxon>
        <taxon>Magnoliopsida</taxon>
        <taxon>eudicotyledons</taxon>
        <taxon>Gunneridae</taxon>
        <taxon>Pentapetalae</taxon>
        <taxon>rosids</taxon>
        <taxon>fabids</taxon>
        <taxon>Rosales</taxon>
        <taxon>Rosaceae</taxon>
        <taxon>Amygdaloideae</taxon>
        <taxon>Amygdaleae</taxon>
        <taxon>Prunus</taxon>
    </lineage>
</organism>
<dbReference type="Gene3D" id="3.80.10.10">
    <property type="entry name" value="Ribonuclease Inhibitor"/>
    <property type="match status" value="1"/>
</dbReference>
<name>A0A4Y1RTE4_PRUDU</name>
<evidence type="ECO:0000313" key="2">
    <source>
        <dbReference type="EMBL" id="BBH07644.1"/>
    </source>
</evidence>
<sequence>MKRSNDLSNTKIRRKWGLAGHILRFTATRSLSPSEALSVLLVSSSPRLEQRLSSSINFRGKAANFHRAFSGFVILQDGFEGVRCYYKNKRTTSIMEPKRKLLATTSSQAQGACPDHMKDRFSNLPDEVAHQILSSVSILDLTRFGTLSRNYGKAASLYNELYRVVTWIHMAVRCNVEVLDLELRIPDTTRLELPSCIFLCGSLRSLSVHCNKILTAPSLVSSTNLQYLKLTNVTVDEGLCKWISFSCKCIKELHLEHVEVENISMESSSLESFSFVFPSYCGLCHLNISCEKLEDIHIEWRFASTSSRSFKVFAPNLKYLKWIGNLLNNQNLGKLMCLEKAEIFLKHGVDNNDFSNVLEVLCSVCRAKVLILSGEMTKALLREGPVSTPFDDISYLGMHIESLDDNIVPAMVSLLRGMPNLKTLYIKSAPSIFIHKPEACGFNKEFWKSQNLAFIDQLKEATIELSNGNNELELARYMLEDAKNLKEMVLLYSPQQSTHIRVQLLASFSNALMASM</sequence>
<dbReference type="PANTHER" id="PTHR31900:SF30">
    <property type="entry name" value="SUPERFAMILY PROTEIN, PUTATIVE-RELATED"/>
    <property type="match status" value="1"/>
</dbReference>
<reference evidence="2" key="1">
    <citation type="journal article" date="2019" name="Science">
        <title>Mutation of a bHLH transcription factor allowed almond domestication.</title>
        <authorList>
            <person name="Sanchez-Perez R."/>
            <person name="Pavan S."/>
            <person name="Mazzeo R."/>
            <person name="Moldovan C."/>
            <person name="Aiese Cigliano R."/>
            <person name="Del Cueto J."/>
            <person name="Ricciardi F."/>
            <person name="Lotti C."/>
            <person name="Ricciardi L."/>
            <person name="Dicenta F."/>
            <person name="Lopez-Marques R.L."/>
            <person name="Lindberg Moller B."/>
        </authorList>
    </citation>
    <scope>NUCLEOTIDE SEQUENCE</scope>
</reference>
<dbReference type="InterPro" id="IPR055411">
    <property type="entry name" value="LRR_FXL15/At3g58940/PEG3-like"/>
</dbReference>
<protein>
    <submittedName>
        <fullName evidence="2">Protein with RNI-like/FBD-like domains</fullName>
    </submittedName>
</protein>
<dbReference type="InterPro" id="IPR036047">
    <property type="entry name" value="F-box-like_dom_sf"/>
</dbReference>
<dbReference type="InterPro" id="IPR001810">
    <property type="entry name" value="F-box_dom"/>
</dbReference>
<dbReference type="SUPFAM" id="SSF81383">
    <property type="entry name" value="F-box domain"/>
    <property type="match status" value="1"/>
</dbReference>
<gene>
    <name evidence="2" type="ORF">Prudu_019640</name>
</gene>
<dbReference type="InterPro" id="IPR050232">
    <property type="entry name" value="FBL13/AtMIF1-like"/>
</dbReference>